<dbReference type="EMBL" id="BNAF01000007">
    <property type="protein sequence ID" value="GHE37010.1"/>
    <property type="molecule type" value="Genomic_DNA"/>
</dbReference>
<sequence>MKGMKMRFRNDISYVTVDFPVSIFVYQRFGYFHLEVSGLDSKETIHKWIDEKIEVGEYIEFEVVDIEEHLSTEAAQKEAAFVDVPLGEDGLKEMYAQQLAKFYALQAYLLREGLIEQSING</sequence>
<evidence type="ECO:0000313" key="1">
    <source>
        <dbReference type="EMBL" id="GHE37010.1"/>
    </source>
</evidence>
<reference evidence="2" key="1">
    <citation type="journal article" date="2019" name="Int. J. Syst. Evol. Microbiol.">
        <title>The Global Catalogue of Microorganisms (GCM) 10K type strain sequencing project: providing services to taxonomists for standard genome sequencing and annotation.</title>
        <authorList>
            <consortium name="The Broad Institute Genomics Platform"/>
            <consortium name="The Broad Institute Genome Sequencing Center for Infectious Disease"/>
            <person name="Wu L."/>
            <person name="Ma J."/>
        </authorList>
    </citation>
    <scope>NUCLEOTIDE SEQUENCE [LARGE SCALE GENOMIC DNA]</scope>
    <source>
        <strain evidence="2">CGMCC 1.12966</strain>
    </source>
</reference>
<keyword evidence="2" id="KW-1185">Reference proteome</keyword>
<organism evidence="1 2">
    <name type="scientific">Sphingobacterium griseoflavum</name>
    <dbReference type="NCBI Taxonomy" id="1474952"/>
    <lineage>
        <taxon>Bacteria</taxon>
        <taxon>Pseudomonadati</taxon>
        <taxon>Bacteroidota</taxon>
        <taxon>Sphingobacteriia</taxon>
        <taxon>Sphingobacteriales</taxon>
        <taxon>Sphingobacteriaceae</taxon>
        <taxon>Sphingobacterium</taxon>
    </lineage>
</organism>
<name>A0ABQ3HUV3_9SPHI</name>
<evidence type="ECO:0000313" key="2">
    <source>
        <dbReference type="Proteomes" id="UP000620550"/>
    </source>
</evidence>
<protein>
    <submittedName>
        <fullName evidence="1">Uncharacterized protein</fullName>
    </submittedName>
</protein>
<gene>
    <name evidence="1" type="ORF">GCM10017764_20280</name>
</gene>
<dbReference type="Proteomes" id="UP000620550">
    <property type="component" value="Unassembled WGS sequence"/>
</dbReference>
<proteinExistence type="predicted"/>
<accession>A0ABQ3HUV3</accession>
<comment type="caution">
    <text evidence="1">The sequence shown here is derived from an EMBL/GenBank/DDBJ whole genome shotgun (WGS) entry which is preliminary data.</text>
</comment>